<dbReference type="EMBL" id="CADCWK010000411">
    <property type="protein sequence ID" value="CAA9577997.1"/>
    <property type="molecule type" value="Genomic_DNA"/>
</dbReference>
<name>A0A6J4VGR6_9BACT</name>
<dbReference type="AlphaFoldDB" id="A0A6J4VGR6"/>
<organism evidence="2">
    <name type="scientific">uncultured Thermomicrobiales bacterium</name>
    <dbReference type="NCBI Taxonomy" id="1645740"/>
    <lineage>
        <taxon>Bacteria</taxon>
        <taxon>Pseudomonadati</taxon>
        <taxon>Thermomicrobiota</taxon>
        <taxon>Thermomicrobia</taxon>
        <taxon>Thermomicrobiales</taxon>
        <taxon>environmental samples</taxon>
    </lineage>
</organism>
<sequence>MAESTTVVKTTDRSFEPARHLTRINGAEYLEVKWRLVWLRESHPDAVIATELHHVDERQAIFKATVTIPGGGSATGWGSESPGDFRDFLEKAETKALGRALAALGFGTQFCPDFDFGSDQQRVVDSPVKPFASRGRQQPVDFNGGRPNVASQPGEDGNTPTARQLAYLRNIAREAGLDDKQLDEVISSRVGRTFDTLDRRTVSQVIDHIKELPGNVTNIAS</sequence>
<feature type="region of interest" description="Disordered" evidence="1">
    <location>
        <begin position="131"/>
        <end position="160"/>
    </location>
</feature>
<protein>
    <submittedName>
        <fullName evidence="2">Phage protein</fullName>
    </submittedName>
</protein>
<accession>A0A6J4VGR6</accession>
<reference evidence="2" key="1">
    <citation type="submission" date="2020-02" db="EMBL/GenBank/DDBJ databases">
        <authorList>
            <person name="Meier V. D."/>
        </authorList>
    </citation>
    <scope>NUCLEOTIDE SEQUENCE</scope>
    <source>
        <strain evidence="2">AVDCRST_MAG33</strain>
    </source>
</reference>
<proteinExistence type="predicted"/>
<gene>
    <name evidence="2" type="ORF">AVDCRST_MAG33-3280</name>
</gene>
<evidence type="ECO:0000313" key="2">
    <source>
        <dbReference type="EMBL" id="CAA9577997.1"/>
    </source>
</evidence>
<evidence type="ECO:0000256" key="1">
    <source>
        <dbReference type="SAM" id="MobiDB-lite"/>
    </source>
</evidence>